<feature type="non-terminal residue" evidence="2">
    <location>
        <position position="34"/>
    </location>
</feature>
<dbReference type="AlphaFoldDB" id="A0A656GLU3"/>
<feature type="compositionally biased region" description="Basic and acidic residues" evidence="1">
    <location>
        <begin position="1"/>
        <end position="14"/>
    </location>
</feature>
<feature type="region of interest" description="Disordered" evidence="1">
    <location>
        <begin position="1"/>
        <end position="20"/>
    </location>
</feature>
<gene>
    <name evidence="2" type="ORF">PSYMO_38333</name>
</gene>
<accession>A0A656GLU3</accession>
<evidence type="ECO:0000313" key="2">
    <source>
        <dbReference type="EMBL" id="EGH27036.1"/>
    </source>
</evidence>
<dbReference type="EMBL" id="AEAG01003233">
    <property type="protein sequence ID" value="EGH27036.1"/>
    <property type="molecule type" value="Genomic_DNA"/>
</dbReference>
<organism evidence="2 3">
    <name type="scientific">Pseudomonas amygdali pv. mori str. 301020</name>
    <dbReference type="NCBI Taxonomy" id="629261"/>
    <lineage>
        <taxon>Bacteria</taxon>
        <taxon>Pseudomonadati</taxon>
        <taxon>Pseudomonadota</taxon>
        <taxon>Gammaproteobacteria</taxon>
        <taxon>Pseudomonadales</taxon>
        <taxon>Pseudomonadaceae</taxon>
        <taxon>Pseudomonas</taxon>
        <taxon>Pseudomonas amygdali</taxon>
    </lineage>
</organism>
<proteinExistence type="predicted"/>
<name>A0A656GLU3_PSEA0</name>
<comment type="caution">
    <text evidence="2">The sequence shown here is derived from an EMBL/GenBank/DDBJ whole genome shotgun (WGS) entry which is preliminary data.</text>
</comment>
<feature type="non-terminal residue" evidence="2">
    <location>
        <position position="1"/>
    </location>
</feature>
<reference evidence="2 3" key="1">
    <citation type="journal article" date="2011" name="PLoS Pathog.">
        <title>Dynamic evolution of pathogenicity revealed by sequencing and comparative genomics of 19 Pseudomonas syringae isolates.</title>
        <authorList>
            <person name="Baltrus D.A."/>
            <person name="Nishimura M.T."/>
            <person name="Romanchuk A."/>
            <person name="Chang J.H."/>
            <person name="Mukhtar M.S."/>
            <person name="Cherkis K."/>
            <person name="Roach J."/>
            <person name="Grant S.R."/>
            <person name="Jones C.D."/>
            <person name="Dangl J.L."/>
        </authorList>
    </citation>
    <scope>NUCLEOTIDE SEQUENCE [LARGE SCALE GENOMIC DNA]</scope>
    <source>
        <strain evidence="2 3">301020</strain>
    </source>
</reference>
<evidence type="ECO:0000313" key="3">
    <source>
        <dbReference type="Proteomes" id="UP000003465"/>
    </source>
</evidence>
<sequence length="34" mass="3863">LDPGEHEAEKRGNTDTRANNIIPNDYRINVARNV</sequence>
<protein>
    <submittedName>
        <fullName evidence="2">Uncharacterized protein</fullName>
    </submittedName>
</protein>
<dbReference type="Proteomes" id="UP000003465">
    <property type="component" value="Unassembled WGS sequence"/>
</dbReference>
<evidence type="ECO:0000256" key="1">
    <source>
        <dbReference type="SAM" id="MobiDB-lite"/>
    </source>
</evidence>